<dbReference type="EMBL" id="AP021874">
    <property type="protein sequence ID" value="BBO70252.1"/>
    <property type="molecule type" value="Genomic_DNA"/>
</dbReference>
<evidence type="ECO:0000313" key="2">
    <source>
        <dbReference type="EMBL" id="BBO70252.1"/>
    </source>
</evidence>
<organism evidence="2 3">
    <name type="scientific">Desulfosarcina alkanivorans</name>
    <dbReference type="NCBI Taxonomy" id="571177"/>
    <lineage>
        <taxon>Bacteria</taxon>
        <taxon>Pseudomonadati</taxon>
        <taxon>Thermodesulfobacteriota</taxon>
        <taxon>Desulfobacteria</taxon>
        <taxon>Desulfobacterales</taxon>
        <taxon>Desulfosarcinaceae</taxon>
        <taxon>Desulfosarcina</taxon>
    </lineage>
</organism>
<proteinExistence type="predicted"/>
<evidence type="ECO:0000256" key="1">
    <source>
        <dbReference type="SAM" id="MobiDB-lite"/>
    </source>
</evidence>
<reference evidence="2 3" key="1">
    <citation type="submission" date="2019-11" db="EMBL/GenBank/DDBJ databases">
        <title>Comparative genomics of hydrocarbon-degrading Desulfosarcina strains.</title>
        <authorList>
            <person name="Watanabe M."/>
            <person name="Kojima H."/>
            <person name="Fukui M."/>
        </authorList>
    </citation>
    <scope>NUCLEOTIDE SEQUENCE [LARGE SCALE GENOMIC DNA]</scope>
    <source>
        <strain evidence="2 3">PL12</strain>
    </source>
</reference>
<dbReference type="KEGG" id="dalk:DSCA_41820"/>
<dbReference type="Proteomes" id="UP000427906">
    <property type="component" value="Chromosome"/>
</dbReference>
<keyword evidence="3" id="KW-1185">Reference proteome</keyword>
<feature type="compositionally biased region" description="Basic and acidic residues" evidence="1">
    <location>
        <begin position="21"/>
        <end position="35"/>
    </location>
</feature>
<feature type="region of interest" description="Disordered" evidence="1">
    <location>
        <begin position="1"/>
        <end position="63"/>
    </location>
</feature>
<sequence>MAITAFTPAMASDSTNPTPEGAKEETHEIEIEKVDASGSRIGGHVGPDGRPGHGGYDGRKEVG</sequence>
<evidence type="ECO:0000313" key="3">
    <source>
        <dbReference type="Proteomes" id="UP000427906"/>
    </source>
</evidence>
<protein>
    <submittedName>
        <fullName evidence="2">Uncharacterized protein</fullName>
    </submittedName>
</protein>
<gene>
    <name evidence="2" type="ORF">DSCA_41820</name>
</gene>
<dbReference type="AlphaFoldDB" id="A0A5K7YKK8"/>
<accession>A0A5K7YKK8</accession>
<name>A0A5K7YKK8_9BACT</name>